<protein>
    <recommendedName>
        <fullName evidence="3 12">Beta-ketoacyl-[acyl-carrier-protein] synthase III</fullName>
        <shortName evidence="12">Beta-ketoacyl-ACP synthase III</shortName>
        <shortName evidence="12">KAS III</shortName>
        <ecNumber evidence="3 12">2.3.1.180</ecNumber>
    </recommendedName>
    <alternativeName>
        <fullName evidence="12">3-oxoacyl-[acyl-carrier-protein] synthase 3</fullName>
    </alternativeName>
    <alternativeName>
        <fullName evidence="12">3-oxoacyl-[acyl-carrier-protein] synthase III</fullName>
    </alternativeName>
</protein>
<dbReference type="EC" id="2.3.1.180" evidence="3 12"/>
<keyword evidence="9 12" id="KW-0511">Multifunctional enzyme</keyword>
<evidence type="ECO:0000256" key="4">
    <source>
        <dbReference type="ARBA" id="ARBA00022516"/>
    </source>
</evidence>
<feature type="domain" description="Beta-ketoacyl-[acyl-carrier-protein] synthase III N-terminal" evidence="14">
    <location>
        <begin position="107"/>
        <end position="185"/>
    </location>
</feature>
<evidence type="ECO:0000256" key="3">
    <source>
        <dbReference type="ARBA" id="ARBA00012333"/>
    </source>
</evidence>
<name>A0A0B5FE53_9BACT</name>
<keyword evidence="4 12" id="KW-0444">Lipid biosynthesis</keyword>
<dbReference type="InterPro" id="IPR013751">
    <property type="entry name" value="ACP_syn_III_N"/>
</dbReference>
<evidence type="ECO:0000256" key="1">
    <source>
        <dbReference type="ARBA" id="ARBA00005194"/>
    </source>
</evidence>
<comment type="subcellular location">
    <subcellularLocation>
        <location evidence="12">Cytoplasm</location>
    </subcellularLocation>
</comment>
<dbReference type="PANTHER" id="PTHR43091">
    <property type="entry name" value="3-OXOACYL-[ACYL-CARRIER-PROTEIN] SYNTHASE"/>
    <property type="match status" value="1"/>
</dbReference>
<proteinExistence type="inferred from homology"/>
<dbReference type="AlphaFoldDB" id="A0A0B5FE53"/>
<evidence type="ECO:0000256" key="8">
    <source>
        <dbReference type="ARBA" id="ARBA00023160"/>
    </source>
</evidence>
<evidence type="ECO:0000256" key="5">
    <source>
        <dbReference type="ARBA" id="ARBA00022679"/>
    </source>
</evidence>
<dbReference type="RefSeq" id="WP_040200062.1">
    <property type="nucleotide sequence ID" value="NZ_CP010311.1"/>
</dbReference>
<accession>A0A0B5FE53</accession>
<keyword evidence="10 12" id="KW-0012">Acyltransferase</keyword>
<dbReference type="GO" id="GO:0005737">
    <property type="term" value="C:cytoplasm"/>
    <property type="evidence" value="ECO:0007669"/>
    <property type="project" value="UniProtKB-SubCell"/>
</dbReference>
<comment type="domain">
    <text evidence="12">The last Arg residue of the ACP-binding site is essential for the weak association between ACP/AcpP and FabH.</text>
</comment>
<dbReference type="NCBIfam" id="NF006829">
    <property type="entry name" value="PRK09352.1"/>
    <property type="match status" value="1"/>
</dbReference>
<dbReference type="NCBIfam" id="TIGR00747">
    <property type="entry name" value="fabH"/>
    <property type="match status" value="1"/>
</dbReference>
<feature type="region of interest" description="ACP-binding" evidence="12">
    <location>
        <begin position="254"/>
        <end position="258"/>
    </location>
</feature>
<evidence type="ECO:0000256" key="9">
    <source>
        <dbReference type="ARBA" id="ARBA00023268"/>
    </source>
</evidence>
<feature type="active site" evidence="12">
    <location>
        <position position="253"/>
    </location>
</feature>
<evidence type="ECO:0000256" key="12">
    <source>
        <dbReference type="HAMAP-Rule" id="MF_01815"/>
    </source>
</evidence>
<dbReference type="KEGG" id="gsb:GSUB_07655"/>
<evidence type="ECO:0000256" key="11">
    <source>
        <dbReference type="ARBA" id="ARBA00051096"/>
    </source>
</evidence>
<dbReference type="InterPro" id="IPR004655">
    <property type="entry name" value="FabH"/>
</dbReference>
<dbReference type="FunFam" id="3.40.47.10:FF:000004">
    <property type="entry name" value="3-oxoacyl-[acyl-carrier-protein] synthase 3"/>
    <property type="match status" value="1"/>
</dbReference>
<keyword evidence="7 12" id="KW-0443">Lipid metabolism</keyword>
<dbReference type="EMBL" id="CP010311">
    <property type="protein sequence ID" value="AJF06442.1"/>
    <property type="molecule type" value="Genomic_DNA"/>
</dbReference>
<dbReference type="Proteomes" id="UP000035036">
    <property type="component" value="Chromosome"/>
</dbReference>
<dbReference type="HOGENOM" id="CLU_039592_3_1_7"/>
<feature type="active site" evidence="12">
    <location>
        <position position="283"/>
    </location>
</feature>
<dbReference type="InterPro" id="IPR016039">
    <property type="entry name" value="Thiolase-like"/>
</dbReference>
<reference evidence="15 16" key="1">
    <citation type="journal article" date="2015" name="Genome Announc.">
        <title>Genomes of Geoalkalibacter ferrihydriticus Z-0531T and Geoalkalibacter subterraneus Red1T, Two Haloalkaliphilic Metal-Reducing Deltaproteobacteria.</title>
        <authorList>
            <person name="Badalamenti J.P."/>
            <person name="Krajmalnik-Brown R."/>
            <person name="Torres C.I."/>
            <person name="Bond D.R."/>
        </authorList>
    </citation>
    <scope>NUCLEOTIDE SEQUENCE [LARGE SCALE GENOMIC DNA]</scope>
    <source>
        <strain evidence="15 16">Red1</strain>
    </source>
</reference>
<dbReference type="Gene3D" id="3.40.47.10">
    <property type="match status" value="1"/>
</dbReference>
<dbReference type="Pfam" id="PF08541">
    <property type="entry name" value="ACP_syn_III_C"/>
    <property type="match status" value="1"/>
</dbReference>
<dbReference type="GO" id="GO:0033818">
    <property type="term" value="F:beta-ketoacyl-acyl-carrier-protein synthase III activity"/>
    <property type="evidence" value="ECO:0007669"/>
    <property type="project" value="UniProtKB-UniRule"/>
</dbReference>
<keyword evidence="8 12" id="KW-0275">Fatty acid biosynthesis</keyword>
<comment type="similarity">
    <text evidence="2 12">Belongs to the thiolase-like superfamily. FabH family.</text>
</comment>
<sequence>MKKARIIGTGSYAPDSILTNQDLEKRIDTTNEWIISRTGIKQRRIAAPEQCTSDLASEAARRALDMAGVKAEELDFIVMGTITGDYPWPATACLVQKKIGATNAFAYDLSAACSGFVFALDAAAKQIATGSAQKVLVIGAEILSRIIDWEDRNTCVLFGDGAGAVVLEATEGDHGVLSTHLHSDGNYWELLYQAGFGSKHSASAAGIDERLPFLKMQGNDVFKVAVRMLTEVAHEALDHNGMTSSDVNLFIPHQANRRILEAVAKRLKFSDDQVYINVDFFGNTSGASIPLALDEANRAGRIQSGDILLFDAFGGGFTWGSALVRW</sequence>
<dbReference type="Pfam" id="PF08545">
    <property type="entry name" value="ACP_syn_III"/>
    <property type="match status" value="1"/>
</dbReference>
<keyword evidence="16" id="KW-1185">Reference proteome</keyword>
<dbReference type="OrthoDB" id="9815506at2"/>
<feature type="active site" evidence="12">
    <location>
        <position position="113"/>
    </location>
</feature>
<organism evidence="15 16">
    <name type="scientific">Geoalkalibacter subterraneus</name>
    <dbReference type="NCBI Taxonomy" id="483547"/>
    <lineage>
        <taxon>Bacteria</taxon>
        <taxon>Pseudomonadati</taxon>
        <taxon>Thermodesulfobacteriota</taxon>
        <taxon>Desulfuromonadia</taxon>
        <taxon>Desulfuromonadales</taxon>
        <taxon>Geoalkalibacteraceae</taxon>
        <taxon>Geoalkalibacter</taxon>
    </lineage>
</organism>
<dbReference type="UniPathway" id="UPA00094"/>
<evidence type="ECO:0000256" key="7">
    <source>
        <dbReference type="ARBA" id="ARBA00023098"/>
    </source>
</evidence>
<evidence type="ECO:0000259" key="13">
    <source>
        <dbReference type="Pfam" id="PF08541"/>
    </source>
</evidence>
<evidence type="ECO:0000259" key="14">
    <source>
        <dbReference type="Pfam" id="PF08545"/>
    </source>
</evidence>
<comment type="catalytic activity">
    <reaction evidence="11">
        <text>malonyl-[ACP] + acetyl-CoA + H(+) = 3-oxobutanoyl-[ACP] + CO2 + CoA</text>
        <dbReference type="Rhea" id="RHEA:12080"/>
        <dbReference type="Rhea" id="RHEA-COMP:9623"/>
        <dbReference type="Rhea" id="RHEA-COMP:9625"/>
        <dbReference type="ChEBI" id="CHEBI:15378"/>
        <dbReference type="ChEBI" id="CHEBI:16526"/>
        <dbReference type="ChEBI" id="CHEBI:57287"/>
        <dbReference type="ChEBI" id="CHEBI:57288"/>
        <dbReference type="ChEBI" id="CHEBI:78449"/>
        <dbReference type="ChEBI" id="CHEBI:78450"/>
        <dbReference type="EC" id="2.3.1.180"/>
    </reaction>
    <physiologicalReaction direction="left-to-right" evidence="11">
        <dbReference type="Rhea" id="RHEA:12081"/>
    </physiologicalReaction>
</comment>
<evidence type="ECO:0000313" key="15">
    <source>
        <dbReference type="EMBL" id="AJF06442.1"/>
    </source>
</evidence>
<dbReference type="PANTHER" id="PTHR43091:SF1">
    <property type="entry name" value="BETA-KETOACYL-[ACYL-CARRIER-PROTEIN] SYNTHASE III, CHLOROPLASTIC"/>
    <property type="match status" value="1"/>
</dbReference>
<dbReference type="STRING" id="483547.GSUB_07655"/>
<comment type="subunit">
    <text evidence="12">Homodimer.</text>
</comment>
<comment type="pathway">
    <text evidence="1 12">Lipid metabolism; fatty acid biosynthesis.</text>
</comment>
<evidence type="ECO:0000256" key="2">
    <source>
        <dbReference type="ARBA" id="ARBA00008642"/>
    </source>
</evidence>
<dbReference type="CDD" id="cd00830">
    <property type="entry name" value="KAS_III"/>
    <property type="match status" value="1"/>
</dbReference>
<dbReference type="InterPro" id="IPR013747">
    <property type="entry name" value="ACP_syn_III_C"/>
</dbReference>
<gene>
    <name evidence="12" type="primary">fabH</name>
    <name evidence="15" type="ORF">GSUB_07655</name>
</gene>
<comment type="function">
    <text evidence="12">Catalyzes the condensation reaction of fatty acid synthesis by the addition to an acyl acceptor of two carbons from malonyl-ACP. Catalyzes the first condensation reaction which initiates fatty acid synthesis and may therefore play a role in governing the total rate of fatty acid production. Possesses both acetoacetyl-ACP synthase and acetyl transacylase activities. Its substrate specificity determines the biosynthesis of branched-chain and/or straight-chain of fatty acids.</text>
</comment>
<evidence type="ECO:0000256" key="10">
    <source>
        <dbReference type="ARBA" id="ARBA00023315"/>
    </source>
</evidence>
<dbReference type="GO" id="GO:0004315">
    <property type="term" value="F:3-oxoacyl-[acyl-carrier-protein] synthase activity"/>
    <property type="evidence" value="ECO:0007669"/>
    <property type="project" value="InterPro"/>
</dbReference>
<dbReference type="GO" id="GO:0006633">
    <property type="term" value="P:fatty acid biosynthetic process"/>
    <property type="evidence" value="ECO:0007669"/>
    <property type="project" value="UniProtKB-UniRule"/>
</dbReference>
<evidence type="ECO:0000313" key="16">
    <source>
        <dbReference type="Proteomes" id="UP000035036"/>
    </source>
</evidence>
<keyword evidence="6 12" id="KW-0276">Fatty acid metabolism</keyword>
<dbReference type="HAMAP" id="MF_01815">
    <property type="entry name" value="FabH"/>
    <property type="match status" value="1"/>
</dbReference>
<feature type="domain" description="Beta-ketoacyl-[acyl-carrier-protein] synthase III C-terminal" evidence="13">
    <location>
        <begin position="237"/>
        <end position="326"/>
    </location>
</feature>
<evidence type="ECO:0000256" key="6">
    <source>
        <dbReference type="ARBA" id="ARBA00022832"/>
    </source>
</evidence>
<dbReference type="SUPFAM" id="SSF53901">
    <property type="entry name" value="Thiolase-like"/>
    <property type="match status" value="1"/>
</dbReference>
<keyword evidence="12" id="KW-0963">Cytoplasm</keyword>
<keyword evidence="5 12" id="KW-0808">Transferase</keyword>